<evidence type="ECO:0000256" key="1">
    <source>
        <dbReference type="ARBA" id="ARBA00001113"/>
    </source>
</evidence>
<dbReference type="GO" id="GO:0016020">
    <property type="term" value="C:membrane"/>
    <property type="evidence" value="ECO:0007669"/>
    <property type="project" value="InterPro"/>
</dbReference>
<comment type="subunit">
    <text evidence="5">Homodimer. The dihydroxyacetone kinase complex is composed of a homodimer of DhaM, a homodimer of DhaK and the subunit DhaL.</text>
</comment>
<dbReference type="EMBL" id="JAFBDQ010000004">
    <property type="protein sequence ID" value="MBM7556131.1"/>
    <property type="molecule type" value="Genomic_DNA"/>
</dbReference>
<dbReference type="EC" id="2.7.1.121" evidence="3"/>
<keyword evidence="8" id="KW-1185">Reference proteome</keyword>
<dbReference type="SUPFAM" id="SSF53062">
    <property type="entry name" value="PTS system fructose IIA component-like"/>
    <property type="match status" value="1"/>
</dbReference>
<proteinExistence type="predicted"/>
<comment type="function">
    <text evidence="2">Component of the dihydroxyacetone kinase complex, which is responsible for the phosphoenolpyruvate (PEP)-dependent phosphorylation of dihydroxyacetone. DhaM serves as the phosphoryl donor. Is phosphorylated by phosphoenolpyruvate in an EI- and HPr-dependent reaction, and a phosphorelay system on histidine residues finally leads to phosphoryl transfer to DhaL and dihydroxyacetone.</text>
</comment>
<dbReference type="GO" id="GO:0047324">
    <property type="term" value="F:phosphoenolpyruvate-glycerone phosphotransferase activity"/>
    <property type="evidence" value="ECO:0007669"/>
    <property type="project" value="UniProtKB-EC"/>
</dbReference>
<dbReference type="InterPro" id="IPR036662">
    <property type="entry name" value="PTS_EIIA_man-typ_sf"/>
</dbReference>
<dbReference type="InterPro" id="IPR004701">
    <property type="entry name" value="PTS_EIIA_man-typ"/>
</dbReference>
<dbReference type="GO" id="GO:0019563">
    <property type="term" value="P:glycerol catabolic process"/>
    <property type="evidence" value="ECO:0007669"/>
    <property type="project" value="InterPro"/>
</dbReference>
<feature type="domain" description="PTS EIIA type-4" evidence="6">
    <location>
        <begin position="1"/>
        <end position="131"/>
    </location>
</feature>
<dbReference type="Proteomes" id="UP000774000">
    <property type="component" value="Unassembled WGS sequence"/>
</dbReference>
<keyword evidence="7" id="KW-0418">Kinase</keyword>
<dbReference type="NCBIfam" id="TIGR02364">
    <property type="entry name" value="dha_pts"/>
    <property type="match status" value="1"/>
</dbReference>
<evidence type="ECO:0000259" key="6">
    <source>
        <dbReference type="PROSITE" id="PS51096"/>
    </source>
</evidence>
<dbReference type="InterPro" id="IPR012844">
    <property type="entry name" value="DhaM_N"/>
</dbReference>
<comment type="caution">
    <text evidence="7">The sequence shown here is derived from an EMBL/GenBank/DDBJ whole genome shotgun (WGS) entry which is preliminary data.</text>
</comment>
<dbReference type="Pfam" id="PF03610">
    <property type="entry name" value="EIIA-man"/>
    <property type="match status" value="1"/>
</dbReference>
<dbReference type="PROSITE" id="PS51096">
    <property type="entry name" value="PTS_EIIA_TYPE_4"/>
    <property type="match status" value="1"/>
</dbReference>
<keyword evidence="4" id="KW-0808">Transferase</keyword>
<dbReference type="Gene3D" id="3.40.50.510">
    <property type="entry name" value="Phosphotransferase system, mannose-type IIA component"/>
    <property type="match status" value="1"/>
</dbReference>
<evidence type="ECO:0000256" key="3">
    <source>
        <dbReference type="ARBA" id="ARBA00012095"/>
    </source>
</evidence>
<evidence type="ECO:0000256" key="2">
    <source>
        <dbReference type="ARBA" id="ARBA00002788"/>
    </source>
</evidence>
<name>A0A939BRL3_9FIRM</name>
<gene>
    <name evidence="7" type="ORF">JOC47_000967</name>
</gene>
<evidence type="ECO:0000313" key="8">
    <source>
        <dbReference type="Proteomes" id="UP000774000"/>
    </source>
</evidence>
<dbReference type="PANTHER" id="PTHR38594">
    <property type="entry name" value="PEP-DEPENDENT DIHYDROXYACETONE KINASE, PHOSPHORYL DONOR SUBUNIT DHAM"/>
    <property type="match status" value="1"/>
</dbReference>
<evidence type="ECO:0000313" key="7">
    <source>
        <dbReference type="EMBL" id="MBM7556131.1"/>
    </source>
</evidence>
<dbReference type="PANTHER" id="PTHR38594:SF1">
    <property type="entry name" value="PEP-DEPENDENT DIHYDROXYACETONE KINASE, PHOSPHORYL DONOR SUBUNIT DHAM"/>
    <property type="match status" value="1"/>
</dbReference>
<sequence length="131" mass="14053">MIGIVAVAHNPKIAEGVNELASELVPREVPVRAIGGDRDGRIGTDIDQIVETVENLYDMTDGILILGDIGSSITNAREALKLLELEGYNNIAVSTAPLVEGVMIGSIESNLGKNLDTIKTKIESQRIIDSW</sequence>
<evidence type="ECO:0000256" key="4">
    <source>
        <dbReference type="ARBA" id="ARBA00022679"/>
    </source>
</evidence>
<dbReference type="GO" id="GO:0009401">
    <property type="term" value="P:phosphoenolpyruvate-dependent sugar phosphotransferase system"/>
    <property type="evidence" value="ECO:0007669"/>
    <property type="project" value="InterPro"/>
</dbReference>
<accession>A0A939BRL3</accession>
<evidence type="ECO:0000256" key="5">
    <source>
        <dbReference type="ARBA" id="ARBA00046577"/>
    </source>
</evidence>
<protein>
    <recommendedName>
        <fullName evidence="3">phosphoenolpyruvate--glycerone phosphotransferase</fullName>
        <ecNumber evidence="3">2.7.1.121</ecNumber>
    </recommendedName>
</protein>
<dbReference type="RefSeq" id="WP_204700846.1">
    <property type="nucleotide sequence ID" value="NZ_JAFBDQ010000004.1"/>
</dbReference>
<reference evidence="7" key="1">
    <citation type="submission" date="2021-01" db="EMBL/GenBank/DDBJ databases">
        <title>Genomic Encyclopedia of Type Strains, Phase IV (KMG-IV): sequencing the most valuable type-strain genomes for metagenomic binning, comparative biology and taxonomic classification.</title>
        <authorList>
            <person name="Goeker M."/>
        </authorList>
    </citation>
    <scope>NUCLEOTIDE SEQUENCE</scope>
    <source>
        <strain evidence="7">DSM 23230</strain>
    </source>
</reference>
<dbReference type="InterPro" id="IPR039643">
    <property type="entry name" value="DhaM"/>
</dbReference>
<comment type="catalytic activity">
    <reaction evidence="1">
        <text>dihydroxyacetone + phosphoenolpyruvate = dihydroxyacetone phosphate + pyruvate</text>
        <dbReference type="Rhea" id="RHEA:18381"/>
        <dbReference type="ChEBI" id="CHEBI:15361"/>
        <dbReference type="ChEBI" id="CHEBI:16016"/>
        <dbReference type="ChEBI" id="CHEBI:57642"/>
        <dbReference type="ChEBI" id="CHEBI:58702"/>
        <dbReference type="EC" id="2.7.1.121"/>
    </reaction>
</comment>
<dbReference type="AlphaFoldDB" id="A0A939BRL3"/>
<organism evidence="7 8">
    <name type="scientific">Halanaerobacter jeridensis</name>
    <dbReference type="NCBI Taxonomy" id="706427"/>
    <lineage>
        <taxon>Bacteria</taxon>
        <taxon>Bacillati</taxon>
        <taxon>Bacillota</taxon>
        <taxon>Clostridia</taxon>
        <taxon>Halanaerobiales</taxon>
        <taxon>Halobacteroidaceae</taxon>
        <taxon>Halanaerobacter</taxon>
    </lineage>
</organism>